<dbReference type="InterPro" id="IPR002104">
    <property type="entry name" value="Integrase_catalytic"/>
</dbReference>
<dbReference type="InterPro" id="IPR050090">
    <property type="entry name" value="Tyrosine_recombinase_XerCD"/>
</dbReference>
<dbReference type="PROSITE" id="PS51898">
    <property type="entry name" value="TYR_RECOMBINASE"/>
    <property type="match status" value="1"/>
</dbReference>
<dbReference type="Gene3D" id="1.10.150.130">
    <property type="match status" value="1"/>
</dbReference>
<dbReference type="GO" id="GO:0006310">
    <property type="term" value="P:DNA recombination"/>
    <property type="evidence" value="ECO:0007669"/>
    <property type="project" value="UniProtKB-KW"/>
</dbReference>
<evidence type="ECO:0000256" key="3">
    <source>
        <dbReference type="ARBA" id="ARBA00023125"/>
    </source>
</evidence>
<dbReference type="InterPro" id="IPR013762">
    <property type="entry name" value="Integrase-like_cat_sf"/>
</dbReference>
<evidence type="ECO:0000256" key="1">
    <source>
        <dbReference type="ARBA" id="ARBA00008857"/>
    </source>
</evidence>
<dbReference type="RefSeq" id="WP_229642553.1">
    <property type="nucleotide sequence ID" value="NZ_JADWDC010000085.1"/>
</dbReference>
<organism evidence="8 9">
    <name type="scientific">Waterburya agarophytonicola KI4</name>
    <dbReference type="NCBI Taxonomy" id="2874699"/>
    <lineage>
        <taxon>Bacteria</taxon>
        <taxon>Bacillati</taxon>
        <taxon>Cyanobacteriota</taxon>
        <taxon>Cyanophyceae</taxon>
        <taxon>Pleurocapsales</taxon>
        <taxon>Hyellaceae</taxon>
        <taxon>Waterburya</taxon>
        <taxon>Waterburya agarophytonicola</taxon>
    </lineage>
</organism>
<evidence type="ECO:0000256" key="2">
    <source>
        <dbReference type="ARBA" id="ARBA00022908"/>
    </source>
</evidence>
<keyword evidence="9" id="KW-1185">Reference proteome</keyword>
<dbReference type="Proteomes" id="UP000729733">
    <property type="component" value="Unassembled WGS sequence"/>
</dbReference>
<dbReference type="InterPro" id="IPR011010">
    <property type="entry name" value="DNA_brk_join_enz"/>
</dbReference>
<protein>
    <submittedName>
        <fullName evidence="8">Tyrosine-type recombinase/integrase</fullName>
    </submittedName>
</protein>
<dbReference type="SUPFAM" id="SSF47823">
    <property type="entry name" value="lambda integrase-like, N-terminal domain"/>
    <property type="match status" value="1"/>
</dbReference>
<sequence>MPDVNSSITLLEASLAKPIGASFNIDEVPDVIAQLLADKRSPNTRKAYMKDITDFFDVVAKREPSRDLVLEFLHLEQSQAVQLVLSYKAKLFEKGLKEATVNRRLAAIKSLTAMGRKIGVCNYTLEDVKGEKTKAYRDTTGVSKETFTKVLLIPDALKEAVYSQRSRLKAVRDYALLRLLWGNALRRGEISLTNINDFDPENNTLSILGKGRGTEREVVSLSPKTVCAIEQWLEVRGTADRLAPLFIAIDNASYGHRLSGNGIYSVVDKLCKKAGVSKKMSPHRIRHSSITAALDATDGNIRKVQKLSRHANINTLMTYDDNRTNHQEEVTNILDDLV</sequence>
<dbReference type="PANTHER" id="PTHR30349">
    <property type="entry name" value="PHAGE INTEGRASE-RELATED"/>
    <property type="match status" value="1"/>
</dbReference>
<dbReference type="InterPro" id="IPR044068">
    <property type="entry name" value="CB"/>
</dbReference>
<comment type="similarity">
    <text evidence="1">Belongs to the 'phage' integrase family.</text>
</comment>
<dbReference type="Gene3D" id="1.10.443.10">
    <property type="entry name" value="Intergrase catalytic core"/>
    <property type="match status" value="1"/>
</dbReference>
<dbReference type="Pfam" id="PF00589">
    <property type="entry name" value="Phage_integrase"/>
    <property type="match status" value="1"/>
</dbReference>
<feature type="domain" description="Core-binding (CB)" evidence="7">
    <location>
        <begin position="26"/>
        <end position="116"/>
    </location>
</feature>
<dbReference type="PANTHER" id="PTHR30349:SF64">
    <property type="entry name" value="PROPHAGE INTEGRASE INTD-RELATED"/>
    <property type="match status" value="1"/>
</dbReference>
<dbReference type="CDD" id="cd01195">
    <property type="entry name" value="INT_C_like_5"/>
    <property type="match status" value="1"/>
</dbReference>
<evidence type="ECO:0000259" key="7">
    <source>
        <dbReference type="PROSITE" id="PS51900"/>
    </source>
</evidence>
<dbReference type="Pfam" id="PF02899">
    <property type="entry name" value="Phage_int_SAM_1"/>
    <property type="match status" value="1"/>
</dbReference>
<dbReference type="EMBL" id="JADWDC010000085">
    <property type="protein sequence ID" value="MCC0179451.1"/>
    <property type="molecule type" value="Genomic_DNA"/>
</dbReference>
<evidence type="ECO:0000313" key="9">
    <source>
        <dbReference type="Proteomes" id="UP000729733"/>
    </source>
</evidence>
<proteinExistence type="inferred from homology"/>
<comment type="caution">
    <text evidence="8">The sequence shown here is derived from an EMBL/GenBank/DDBJ whole genome shotgun (WGS) entry which is preliminary data.</text>
</comment>
<feature type="domain" description="Tyr recombinase" evidence="6">
    <location>
        <begin position="137"/>
        <end position="332"/>
    </location>
</feature>
<accession>A0A964BVG9</accession>
<evidence type="ECO:0000256" key="4">
    <source>
        <dbReference type="ARBA" id="ARBA00023172"/>
    </source>
</evidence>
<dbReference type="PROSITE" id="PS51900">
    <property type="entry name" value="CB"/>
    <property type="match status" value="1"/>
</dbReference>
<dbReference type="SUPFAM" id="SSF56349">
    <property type="entry name" value="DNA breaking-rejoining enzymes"/>
    <property type="match status" value="1"/>
</dbReference>
<evidence type="ECO:0000313" key="8">
    <source>
        <dbReference type="EMBL" id="MCC0179451.1"/>
    </source>
</evidence>
<evidence type="ECO:0000256" key="5">
    <source>
        <dbReference type="PROSITE-ProRule" id="PRU01248"/>
    </source>
</evidence>
<evidence type="ECO:0000259" key="6">
    <source>
        <dbReference type="PROSITE" id="PS51898"/>
    </source>
</evidence>
<dbReference type="InterPro" id="IPR004107">
    <property type="entry name" value="Integrase_SAM-like_N"/>
</dbReference>
<dbReference type="GO" id="GO:0003677">
    <property type="term" value="F:DNA binding"/>
    <property type="evidence" value="ECO:0007669"/>
    <property type="project" value="UniProtKB-UniRule"/>
</dbReference>
<gene>
    <name evidence="8" type="ORF">I4641_21050</name>
</gene>
<dbReference type="GO" id="GO:0015074">
    <property type="term" value="P:DNA integration"/>
    <property type="evidence" value="ECO:0007669"/>
    <property type="project" value="UniProtKB-KW"/>
</dbReference>
<dbReference type="InterPro" id="IPR010998">
    <property type="entry name" value="Integrase_recombinase_N"/>
</dbReference>
<name>A0A964BVG9_9CYAN</name>
<keyword evidence="2" id="KW-0229">DNA integration</keyword>
<dbReference type="AlphaFoldDB" id="A0A964BVG9"/>
<keyword evidence="3 5" id="KW-0238">DNA-binding</keyword>
<keyword evidence="4" id="KW-0233">DNA recombination</keyword>
<reference evidence="8" key="1">
    <citation type="journal article" date="2021" name="Antonie Van Leeuwenhoek">
        <title>Draft genome and description of Waterburya agarophytonicola gen. nov. sp. nov. (Pleurocapsales, Cyanobacteria): a seaweed symbiont.</title>
        <authorList>
            <person name="Bonthond G."/>
            <person name="Shalygin S."/>
            <person name="Bayer T."/>
            <person name="Weinberger F."/>
        </authorList>
    </citation>
    <scope>NUCLEOTIDE SEQUENCE</scope>
    <source>
        <strain evidence="8">KI4</strain>
    </source>
</reference>